<dbReference type="EMBL" id="QGNW01000036">
    <property type="protein sequence ID" value="RVX09973.1"/>
    <property type="molecule type" value="Genomic_DNA"/>
</dbReference>
<evidence type="ECO:0000256" key="1">
    <source>
        <dbReference type="SAM" id="MobiDB-lite"/>
    </source>
</evidence>
<dbReference type="Proteomes" id="UP000288805">
    <property type="component" value="Unassembled WGS sequence"/>
</dbReference>
<sequence length="267" mass="30470">MVKPSKETNQEYDEEEEVEDGSCNRTPKMAEHRKGRMEENAEDEHLEGEDSAKIVEPCVGRNQEDDGVEEEEEDEEEEDDLSYTVPSNTSSLVELNLLIVVLSLFSASTEESLNGEERTKVRSPKNHEEKVAASRLQPRRREMNEFKVVGRQTPRMRFQTTIKDSRLVVLRLLLHKSYTPPLFRPKNKKALQKDVKNVVKTRMAMERRQAKGVAKNSRMPSIAEVEGLVCNSESSSEPEFGSALRGKQGKAVYKHRGPDRFLNVLIL</sequence>
<feature type="compositionally biased region" description="Acidic residues" evidence="1">
    <location>
        <begin position="65"/>
        <end position="81"/>
    </location>
</feature>
<reference evidence="2 3" key="1">
    <citation type="journal article" date="2018" name="PLoS Genet.">
        <title>Population sequencing reveals clonal diversity and ancestral inbreeding in the grapevine cultivar Chardonnay.</title>
        <authorList>
            <person name="Roach M.J."/>
            <person name="Johnson D.L."/>
            <person name="Bohlmann J."/>
            <person name="van Vuuren H.J."/>
            <person name="Jones S.J."/>
            <person name="Pretorius I.S."/>
            <person name="Schmidt S.A."/>
            <person name="Borneman A.R."/>
        </authorList>
    </citation>
    <scope>NUCLEOTIDE SEQUENCE [LARGE SCALE GENOMIC DNA]</scope>
    <source>
        <strain evidence="3">cv. Chardonnay</strain>
        <tissue evidence="2">Leaf</tissue>
    </source>
</reference>
<gene>
    <name evidence="2" type="ORF">CK203_012985</name>
</gene>
<feature type="compositionally biased region" description="Basic and acidic residues" evidence="1">
    <location>
        <begin position="28"/>
        <end position="39"/>
    </location>
</feature>
<evidence type="ECO:0000313" key="3">
    <source>
        <dbReference type="Proteomes" id="UP000288805"/>
    </source>
</evidence>
<dbReference type="AlphaFoldDB" id="A0A438JLY9"/>
<protein>
    <submittedName>
        <fullName evidence="2">Uncharacterized protein</fullName>
    </submittedName>
</protein>
<proteinExistence type="predicted"/>
<comment type="caution">
    <text evidence="2">The sequence shown here is derived from an EMBL/GenBank/DDBJ whole genome shotgun (WGS) entry which is preliminary data.</text>
</comment>
<feature type="region of interest" description="Disordered" evidence="1">
    <location>
        <begin position="110"/>
        <end position="135"/>
    </location>
</feature>
<evidence type="ECO:0000313" key="2">
    <source>
        <dbReference type="EMBL" id="RVX09973.1"/>
    </source>
</evidence>
<accession>A0A438JLY9</accession>
<name>A0A438JLY9_VITVI</name>
<dbReference type="OrthoDB" id="831823at2759"/>
<feature type="compositionally biased region" description="Basic and acidic residues" evidence="1">
    <location>
        <begin position="115"/>
        <end position="132"/>
    </location>
</feature>
<organism evidence="2 3">
    <name type="scientific">Vitis vinifera</name>
    <name type="common">Grape</name>
    <dbReference type="NCBI Taxonomy" id="29760"/>
    <lineage>
        <taxon>Eukaryota</taxon>
        <taxon>Viridiplantae</taxon>
        <taxon>Streptophyta</taxon>
        <taxon>Embryophyta</taxon>
        <taxon>Tracheophyta</taxon>
        <taxon>Spermatophyta</taxon>
        <taxon>Magnoliopsida</taxon>
        <taxon>eudicotyledons</taxon>
        <taxon>Gunneridae</taxon>
        <taxon>Pentapetalae</taxon>
        <taxon>rosids</taxon>
        <taxon>Vitales</taxon>
        <taxon>Vitaceae</taxon>
        <taxon>Viteae</taxon>
        <taxon>Vitis</taxon>
    </lineage>
</organism>
<feature type="compositionally biased region" description="Acidic residues" evidence="1">
    <location>
        <begin position="10"/>
        <end position="20"/>
    </location>
</feature>
<feature type="region of interest" description="Disordered" evidence="1">
    <location>
        <begin position="1"/>
        <end position="86"/>
    </location>
</feature>